<feature type="transmembrane region" description="Helical" evidence="1">
    <location>
        <begin position="87"/>
        <end position="110"/>
    </location>
</feature>
<gene>
    <name evidence="2" type="ORF">C1949_09410</name>
</gene>
<dbReference type="AlphaFoldDB" id="A0A2P4EVI2"/>
<organism evidence="2 3">
    <name type="scientific">Halopseudomonas oceani</name>
    <dbReference type="NCBI Taxonomy" id="1708783"/>
    <lineage>
        <taxon>Bacteria</taxon>
        <taxon>Pseudomonadati</taxon>
        <taxon>Pseudomonadota</taxon>
        <taxon>Gammaproteobacteria</taxon>
        <taxon>Pseudomonadales</taxon>
        <taxon>Pseudomonadaceae</taxon>
        <taxon>Halopseudomonas</taxon>
    </lineage>
</organism>
<keyword evidence="1" id="KW-0472">Membrane</keyword>
<feature type="transmembrane region" description="Helical" evidence="1">
    <location>
        <begin position="206"/>
        <end position="223"/>
    </location>
</feature>
<keyword evidence="1" id="KW-1133">Transmembrane helix</keyword>
<keyword evidence="1" id="KW-0812">Transmembrane</keyword>
<feature type="transmembrane region" description="Helical" evidence="1">
    <location>
        <begin position="285"/>
        <end position="308"/>
    </location>
</feature>
<feature type="transmembrane region" description="Helical" evidence="1">
    <location>
        <begin position="348"/>
        <end position="368"/>
    </location>
</feature>
<evidence type="ECO:0000313" key="2">
    <source>
        <dbReference type="EMBL" id="POB03580.1"/>
    </source>
</evidence>
<sequence>MATVFVLAAINIVSLLYFKRSIAFYKLLGALAVLLFLSVVHYLYTGFAEFTLLSLVGRLVVYLLAADFLVFIYIFYVGGVWALLRDVIYATALNSVFVVAAFSFPAFQGFLRGVMDYGSQLNWIETRHRIFDISLGGGATGSFTFALVYLVGLSVPVIFRPKFYYVLMFLIAIAAGLMGRTGVYLIVLITFLAVLKGVFSFSLRNASVFLCLVGTAFLAVYLYRDIIFDSAFFYWAAEGYAGNNDTANALINMFFLPEHDLLLGDGHFGRVPPNIIYSDVGYVRALHAIGIIGVFLLYGWLLYFVFIVRSSFKGLPFPSVDNLIVLMTFFIFIMNVKEFHIGSRGTSLLYFLVVLTLGGCFISSKPVGITREGQ</sequence>
<protein>
    <submittedName>
        <fullName evidence="2">Uncharacterized protein</fullName>
    </submittedName>
</protein>
<reference evidence="2 3" key="1">
    <citation type="submission" date="2018-01" db="EMBL/GenBank/DDBJ databases">
        <title>Draft genome of the type strain Pseudomonas oceani DSM 100277 isolated from the deep water in Okinawa trough, northwestern Pacific Ocean.</title>
        <authorList>
            <person name="Gomila M."/>
            <person name="Mulet M."/>
            <person name="Garcia-Valdes E."/>
            <person name="Lalucat J."/>
        </authorList>
    </citation>
    <scope>NUCLEOTIDE SEQUENCE [LARGE SCALE GENOMIC DNA]</scope>
    <source>
        <strain evidence="2 3">DSM 100277</strain>
    </source>
</reference>
<feature type="transmembrane region" description="Helical" evidence="1">
    <location>
        <begin position="163"/>
        <end position="194"/>
    </location>
</feature>
<proteinExistence type="predicted"/>
<evidence type="ECO:0000256" key="1">
    <source>
        <dbReference type="SAM" id="Phobius"/>
    </source>
</evidence>
<evidence type="ECO:0000313" key="3">
    <source>
        <dbReference type="Proteomes" id="UP000243451"/>
    </source>
</evidence>
<feature type="transmembrane region" description="Helical" evidence="1">
    <location>
        <begin position="130"/>
        <end position="151"/>
    </location>
</feature>
<comment type="caution">
    <text evidence="2">The sequence shown here is derived from an EMBL/GenBank/DDBJ whole genome shotgun (WGS) entry which is preliminary data.</text>
</comment>
<keyword evidence="3" id="KW-1185">Reference proteome</keyword>
<feature type="transmembrane region" description="Helical" evidence="1">
    <location>
        <begin position="59"/>
        <end position="81"/>
    </location>
</feature>
<dbReference type="EMBL" id="PPSK01000007">
    <property type="protein sequence ID" value="POB03580.1"/>
    <property type="molecule type" value="Genomic_DNA"/>
</dbReference>
<dbReference type="Proteomes" id="UP000243451">
    <property type="component" value="Unassembled WGS sequence"/>
</dbReference>
<name>A0A2P4EVI2_9GAMM</name>
<feature type="transmembrane region" description="Helical" evidence="1">
    <location>
        <begin position="320"/>
        <end position="336"/>
    </location>
</feature>
<accession>A0A2P4EVI2</accession>
<feature type="transmembrane region" description="Helical" evidence="1">
    <location>
        <begin position="25"/>
        <end position="47"/>
    </location>
</feature>